<dbReference type="EMBL" id="JBHSZG010000001">
    <property type="protein sequence ID" value="MFC7136168.1"/>
    <property type="molecule type" value="Genomic_DNA"/>
</dbReference>
<name>A0ABD5XRN5_9EURY</name>
<evidence type="ECO:0000313" key="2">
    <source>
        <dbReference type="Proteomes" id="UP001596368"/>
    </source>
</evidence>
<comment type="caution">
    <text evidence="1">The sequence shown here is derived from an EMBL/GenBank/DDBJ whole genome shotgun (WGS) entry which is preliminary data.</text>
</comment>
<accession>A0ABD5XRN5</accession>
<keyword evidence="2" id="KW-1185">Reference proteome</keyword>
<evidence type="ECO:0000313" key="1">
    <source>
        <dbReference type="EMBL" id="MFC7136168.1"/>
    </source>
</evidence>
<sequence>MTAGDAGADRRAQSHVVGVALLLGITAVSMAGLTATVGTVVESNTAGVDAGRVSADLDGALAPVEATGYHRGSVSYTDGRLHTVDRSVRLLDGDGVVRTVDAGGVVWERGDHRVAFVAGAVVRGPPGNAVFDADPSLAAGAGTVVFGVARTGNASFAFAGGGRVPLTTRVGHDRTAHGDGEWRVAVETATPRPWRAFFRERGATTTARDFDGDGVDSVVASFPGTREFHLVVHRLRLEAGR</sequence>
<organism evidence="1 2">
    <name type="scientific">Halobaculum litoreum</name>
    <dbReference type="NCBI Taxonomy" id="3031998"/>
    <lineage>
        <taxon>Archaea</taxon>
        <taxon>Methanobacteriati</taxon>
        <taxon>Methanobacteriota</taxon>
        <taxon>Stenosarchaea group</taxon>
        <taxon>Halobacteria</taxon>
        <taxon>Halobacteriales</taxon>
        <taxon>Haloferacaceae</taxon>
        <taxon>Halobaculum</taxon>
    </lineage>
</organism>
<dbReference type="InterPro" id="IPR055713">
    <property type="entry name" value="DUF7289"/>
</dbReference>
<proteinExistence type="predicted"/>
<gene>
    <name evidence="1" type="ORF">ACFQRB_05570</name>
</gene>
<dbReference type="Proteomes" id="UP001596368">
    <property type="component" value="Unassembled WGS sequence"/>
</dbReference>
<reference evidence="1 2" key="1">
    <citation type="journal article" date="2019" name="Int. J. Syst. Evol. Microbiol.">
        <title>The Global Catalogue of Microorganisms (GCM) 10K type strain sequencing project: providing services to taxonomists for standard genome sequencing and annotation.</title>
        <authorList>
            <consortium name="The Broad Institute Genomics Platform"/>
            <consortium name="The Broad Institute Genome Sequencing Center for Infectious Disease"/>
            <person name="Wu L."/>
            <person name="Ma J."/>
        </authorList>
    </citation>
    <scope>NUCLEOTIDE SEQUENCE [LARGE SCALE GENOMIC DNA]</scope>
    <source>
        <strain evidence="1 2">DT92</strain>
    </source>
</reference>
<dbReference type="Pfam" id="PF23960">
    <property type="entry name" value="DUF7289"/>
    <property type="match status" value="1"/>
</dbReference>
<protein>
    <recommendedName>
        <fullName evidence="3">Flagellin N-terminal-like domain-containing protein</fullName>
    </recommendedName>
</protein>
<dbReference type="AlphaFoldDB" id="A0ABD5XRN5"/>
<evidence type="ECO:0008006" key="3">
    <source>
        <dbReference type="Google" id="ProtNLM"/>
    </source>
</evidence>